<keyword evidence="6" id="KW-0442">Lipid degradation</keyword>
<organism evidence="8 9">
    <name type="scientific">Lactuca sativa</name>
    <name type="common">Garden lettuce</name>
    <dbReference type="NCBI Taxonomy" id="4236"/>
    <lineage>
        <taxon>Eukaryota</taxon>
        <taxon>Viridiplantae</taxon>
        <taxon>Streptophyta</taxon>
        <taxon>Embryophyta</taxon>
        <taxon>Tracheophyta</taxon>
        <taxon>Spermatophyta</taxon>
        <taxon>Magnoliopsida</taxon>
        <taxon>eudicotyledons</taxon>
        <taxon>Gunneridae</taxon>
        <taxon>Pentapetalae</taxon>
        <taxon>asterids</taxon>
        <taxon>campanulids</taxon>
        <taxon>Asterales</taxon>
        <taxon>Asteraceae</taxon>
        <taxon>Cichorioideae</taxon>
        <taxon>Cichorieae</taxon>
        <taxon>Lactucinae</taxon>
        <taxon>Lactuca</taxon>
    </lineage>
</organism>
<evidence type="ECO:0000256" key="6">
    <source>
        <dbReference type="ARBA" id="ARBA00022963"/>
    </source>
</evidence>
<reference evidence="8 9" key="1">
    <citation type="journal article" date="2017" name="Nat. Commun.">
        <title>Genome assembly with in vitro proximity ligation data and whole-genome triplication in lettuce.</title>
        <authorList>
            <person name="Reyes-Chin-Wo S."/>
            <person name="Wang Z."/>
            <person name="Yang X."/>
            <person name="Kozik A."/>
            <person name="Arikit S."/>
            <person name="Song C."/>
            <person name="Xia L."/>
            <person name="Froenicke L."/>
            <person name="Lavelle D.O."/>
            <person name="Truco M.J."/>
            <person name="Xia R."/>
            <person name="Zhu S."/>
            <person name="Xu C."/>
            <person name="Xu H."/>
            <person name="Xu X."/>
            <person name="Cox K."/>
            <person name="Korf I."/>
            <person name="Meyers B.C."/>
            <person name="Michelmore R.W."/>
        </authorList>
    </citation>
    <scope>NUCLEOTIDE SEQUENCE [LARGE SCALE GENOMIC DNA]</scope>
    <source>
        <strain evidence="9">cv. Salinas</strain>
        <tissue evidence="8">Seedlings</tissue>
    </source>
</reference>
<dbReference type="GO" id="GO:0016042">
    <property type="term" value="P:lipid catabolic process"/>
    <property type="evidence" value="ECO:0007669"/>
    <property type="project" value="UniProtKB-KW"/>
</dbReference>
<evidence type="ECO:0000313" key="9">
    <source>
        <dbReference type="Proteomes" id="UP000235145"/>
    </source>
</evidence>
<accession>A0A9R1WKC5</accession>
<keyword evidence="4" id="KW-0732">Signal</keyword>
<dbReference type="Gene3D" id="3.40.50.1110">
    <property type="entry name" value="SGNH hydrolase"/>
    <property type="match status" value="1"/>
</dbReference>
<evidence type="ECO:0008006" key="10">
    <source>
        <dbReference type="Google" id="ProtNLM"/>
    </source>
</evidence>
<dbReference type="GO" id="GO:0005576">
    <property type="term" value="C:extracellular region"/>
    <property type="evidence" value="ECO:0007669"/>
    <property type="project" value="UniProtKB-SubCell"/>
</dbReference>
<keyword evidence="9" id="KW-1185">Reference proteome</keyword>
<dbReference type="EMBL" id="NBSK02000001">
    <property type="protein sequence ID" value="KAJ0224265.1"/>
    <property type="molecule type" value="Genomic_DNA"/>
</dbReference>
<dbReference type="AlphaFoldDB" id="A0A9R1WKC5"/>
<dbReference type="InterPro" id="IPR036514">
    <property type="entry name" value="SGNH_hydro_sf"/>
</dbReference>
<comment type="caution">
    <text evidence="8">The sequence shown here is derived from an EMBL/GenBank/DDBJ whole genome shotgun (WGS) entry which is preliminary data.</text>
</comment>
<evidence type="ECO:0000256" key="2">
    <source>
        <dbReference type="ARBA" id="ARBA00008668"/>
    </source>
</evidence>
<dbReference type="PANTHER" id="PTHR45650:SF50">
    <property type="entry name" value="TRIACYLGLYCEROL LIPASE"/>
    <property type="match status" value="1"/>
</dbReference>
<name>A0A9R1WKC5_LACSA</name>
<dbReference type="Pfam" id="PF00657">
    <property type="entry name" value="Lipase_GDSL"/>
    <property type="match status" value="1"/>
</dbReference>
<keyword evidence="7" id="KW-0443">Lipid metabolism</keyword>
<proteinExistence type="inferred from homology"/>
<dbReference type="GO" id="GO:0016788">
    <property type="term" value="F:hydrolase activity, acting on ester bonds"/>
    <property type="evidence" value="ECO:0007669"/>
    <property type="project" value="InterPro"/>
</dbReference>
<sequence length="153" mass="16919">MCLNFGYSGCCPGIMSDYSLNSCVDLVNDAVKLFNTLLNTTLNDLNNRFLDAKFILIDARLEYPNVSMETDLNVTDKPCCEIAVSTTGKGSCVPNQVPCSNRENYIFWDGFHPTERVNVIDGTKAYETLSPLYNSTAILPLTHKEVGYVVSDA</sequence>
<dbReference type="Proteomes" id="UP000235145">
    <property type="component" value="Unassembled WGS sequence"/>
</dbReference>
<keyword evidence="5" id="KW-0378">Hydrolase</keyword>
<comment type="similarity">
    <text evidence="2">Belongs to the 'GDSL' lipolytic enzyme family.</text>
</comment>
<dbReference type="InterPro" id="IPR001087">
    <property type="entry name" value="GDSL"/>
</dbReference>
<gene>
    <name evidence="8" type="ORF">LSAT_V11C100044260</name>
</gene>
<keyword evidence="3" id="KW-0964">Secreted</keyword>
<evidence type="ECO:0000256" key="7">
    <source>
        <dbReference type="ARBA" id="ARBA00023098"/>
    </source>
</evidence>
<dbReference type="PANTHER" id="PTHR45650">
    <property type="entry name" value="GDSL-LIKE LIPASE/ACYLHYDROLASE-RELATED"/>
    <property type="match status" value="1"/>
</dbReference>
<dbReference type="InterPro" id="IPR051238">
    <property type="entry name" value="GDSL_esterase/lipase"/>
</dbReference>
<comment type="subcellular location">
    <subcellularLocation>
        <location evidence="1">Secreted</location>
    </subcellularLocation>
</comment>
<evidence type="ECO:0000256" key="5">
    <source>
        <dbReference type="ARBA" id="ARBA00022801"/>
    </source>
</evidence>
<evidence type="ECO:0000256" key="3">
    <source>
        <dbReference type="ARBA" id="ARBA00022525"/>
    </source>
</evidence>
<evidence type="ECO:0000256" key="4">
    <source>
        <dbReference type="ARBA" id="ARBA00022729"/>
    </source>
</evidence>
<protein>
    <recommendedName>
        <fullName evidence="10">GDSL esterase/lipase</fullName>
    </recommendedName>
</protein>
<evidence type="ECO:0000313" key="8">
    <source>
        <dbReference type="EMBL" id="KAJ0224265.1"/>
    </source>
</evidence>
<evidence type="ECO:0000256" key="1">
    <source>
        <dbReference type="ARBA" id="ARBA00004613"/>
    </source>
</evidence>